<name>A0A485K3F6_9STRA</name>
<evidence type="ECO:0000313" key="1">
    <source>
        <dbReference type="EMBL" id="KAF0720017.1"/>
    </source>
</evidence>
<keyword evidence="3" id="KW-1185">Reference proteome</keyword>
<reference evidence="2 3" key="1">
    <citation type="submission" date="2019-03" db="EMBL/GenBank/DDBJ databases">
        <authorList>
            <person name="Gaulin E."/>
            <person name="Dumas B."/>
        </authorList>
    </citation>
    <scope>NUCLEOTIDE SEQUENCE [LARGE SCALE GENOMIC DNA]</scope>
    <source>
        <strain evidence="2">CBS 568.67</strain>
    </source>
</reference>
<reference evidence="1" key="2">
    <citation type="submission" date="2019-06" db="EMBL/GenBank/DDBJ databases">
        <title>Genomics analysis of Aphanomyces spp. identifies a new class of oomycete effector associated with host adaptation.</title>
        <authorList>
            <person name="Gaulin E."/>
        </authorList>
    </citation>
    <scope>NUCLEOTIDE SEQUENCE</scope>
    <source>
        <strain evidence="1">CBS 578.67</strain>
    </source>
</reference>
<protein>
    <submittedName>
        <fullName evidence="2">Aste57867_625 protein</fullName>
    </submittedName>
</protein>
<evidence type="ECO:0000313" key="2">
    <source>
        <dbReference type="EMBL" id="VFT77850.1"/>
    </source>
</evidence>
<dbReference type="EMBL" id="CAADRA010000036">
    <property type="protein sequence ID" value="VFT77850.1"/>
    <property type="molecule type" value="Genomic_DNA"/>
</dbReference>
<dbReference type="AlphaFoldDB" id="A0A485K3F6"/>
<gene>
    <name evidence="2" type="primary">Aste57867_625</name>
    <name evidence="1" type="ORF">As57867_000624</name>
    <name evidence="2" type="ORF">ASTE57867_625</name>
</gene>
<accession>A0A485K3F6</accession>
<sequence>MCSPEIVLSQVTATATRSGARHWVSVIGNAPISSFRLPVDVSGEFVFIGFCPRTSFRTTDVPSSGYYICLGDGTTYSGVQKAIQFASLRRLSGDVVTARLTPAGDIHFGKNGCDWATRSQG</sequence>
<organism evidence="2 3">
    <name type="scientific">Aphanomyces stellatus</name>
    <dbReference type="NCBI Taxonomy" id="120398"/>
    <lineage>
        <taxon>Eukaryota</taxon>
        <taxon>Sar</taxon>
        <taxon>Stramenopiles</taxon>
        <taxon>Oomycota</taxon>
        <taxon>Saprolegniomycetes</taxon>
        <taxon>Saprolegniales</taxon>
        <taxon>Verrucalvaceae</taxon>
        <taxon>Aphanomyces</taxon>
    </lineage>
</organism>
<dbReference type="Proteomes" id="UP000332933">
    <property type="component" value="Unassembled WGS sequence"/>
</dbReference>
<proteinExistence type="predicted"/>
<dbReference type="EMBL" id="VJMH01000036">
    <property type="protein sequence ID" value="KAF0720017.1"/>
    <property type="molecule type" value="Genomic_DNA"/>
</dbReference>
<evidence type="ECO:0000313" key="3">
    <source>
        <dbReference type="Proteomes" id="UP000332933"/>
    </source>
</evidence>